<dbReference type="GO" id="GO:0051607">
    <property type="term" value="P:defense response to virus"/>
    <property type="evidence" value="ECO:0007669"/>
    <property type="project" value="UniProtKB-KW"/>
</dbReference>
<evidence type="ECO:0000313" key="4">
    <source>
        <dbReference type="Proteomes" id="UP001197609"/>
    </source>
</evidence>
<comment type="caution">
    <text evidence="3">The sequence shown here is derived from an EMBL/GenBank/DDBJ whole genome shotgun (WGS) entry which is preliminary data.</text>
</comment>
<evidence type="ECO:0000313" key="3">
    <source>
        <dbReference type="EMBL" id="MBZ0161057.1"/>
    </source>
</evidence>
<accession>A0AAJ1AMG0</accession>
<proteinExistence type="predicted"/>
<dbReference type="PANTHER" id="PTHR35579:SF3">
    <property type="entry name" value="CRISPR SYSTEM CMS ENDORIBONUCLEASE CSM3"/>
    <property type="match status" value="1"/>
</dbReference>
<evidence type="ECO:0000259" key="2">
    <source>
        <dbReference type="Pfam" id="PF03787"/>
    </source>
</evidence>
<feature type="domain" description="CRISPR type III-associated protein" evidence="2">
    <location>
        <begin position="15"/>
        <end position="217"/>
    </location>
</feature>
<name>A0AAJ1AMG0_9BACT</name>
<dbReference type="InterPro" id="IPR013411">
    <property type="entry name" value="CRISPR-assoc_RAMP_Csx7"/>
</dbReference>
<keyword evidence="1" id="KW-0051">Antiviral defense</keyword>
<organism evidence="3 4">
    <name type="scientific">Candidatus Methylomirabilis tolerans</name>
    <dbReference type="NCBI Taxonomy" id="3123416"/>
    <lineage>
        <taxon>Bacteria</taxon>
        <taxon>Candidatus Methylomirabilota</taxon>
        <taxon>Candidatus Methylomirabilia</taxon>
        <taxon>Candidatus Methylomirabilales</taxon>
        <taxon>Candidatus Methylomirabilaceae</taxon>
        <taxon>Candidatus Methylomirabilis</taxon>
    </lineage>
</organism>
<dbReference type="AlphaFoldDB" id="A0AAJ1AMG0"/>
<reference evidence="3 4" key="1">
    <citation type="journal article" date="2021" name="bioRxiv">
        <title>Unraveling nitrogen, sulfur and carbon metabolic pathways and microbial community transcriptional responses to substrate deprivation and toxicity stresses in a bioreactor mimicking anoxic brackish coastal sediment conditions.</title>
        <authorList>
            <person name="Martins P.D."/>
            <person name="Echeveste M.J."/>
            <person name="Arshad A."/>
            <person name="Kurth J."/>
            <person name="Ouboter H."/>
            <person name="Jetten M.S.M."/>
            <person name="Welte C.U."/>
        </authorList>
    </citation>
    <scope>NUCLEOTIDE SEQUENCE [LARGE SCALE GENOMIC DNA]</scope>
    <source>
        <strain evidence="3">MAG_38</strain>
    </source>
</reference>
<dbReference type="InterPro" id="IPR005537">
    <property type="entry name" value="RAMP_III_fam"/>
</dbReference>
<dbReference type="EMBL" id="JAIOIU010000166">
    <property type="protein sequence ID" value="MBZ0161057.1"/>
    <property type="molecule type" value="Genomic_DNA"/>
</dbReference>
<protein>
    <submittedName>
        <fullName evidence="3">CRISPR-associated RAMP protein</fullName>
    </submittedName>
</protein>
<gene>
    <name evidence="3" type="ORF">K8G79_13155</name>
</gene>
<dbReference type="Proteomes" id="UP001197609">
    <property type="component" value="Unassembled WGS sequence"/>
</dbReference>
<dbReference type="Pfam" id="PF03787">
    <property type="entry name" value="RAMPs"/>
    <property type="match status" value="1"/>
</dbReference>
<sequence>MLKQLVNQCVIDLTITPDGPILIKSGLPTISGPDMAFVTTWRNGTQEVYLPGSSLKGTLRSHAERIARTLNPVAACNPFVEANQPEAFCGLCFDVRKKAKEQGLEGPRAYADSCLICRLFGSTWFAGRLATEDAYAEGRPPRPEQRDGVGIDRFTGGAAHGVKFDLEVVAEGTFATHIHLRNFELWQLGLVGFVLADLADGLIRVGAAKSRGLGRVRGEVSRVRMDFLGPNAPRPVDGQLTLKGAGSLVIEELANTYDLVRPDEVGCPAVEEVSNGLRSTYIYEGAIFPWETLGRLWVEKARRYETPEEMARYRGGRQR</sequence>
<dbReference type="InterPro" id="IPR052216">
    <property type="entry name" value="CRISPR_Csm3_endoribonuclease"/>
</dbReference>
<dbReference type="PANTHER" id="PTHR35579">
    <property type="entry name" value="CRISPR SYSTEM CMS ENDORIBONUCLEASE CSM3"/>
    <property type="match status" value="1"/>
</dbReference>
<evidence type="ECO:0000256" key="1">
    <source>
        <dbReference type="ARBA" id="ARBA00023118"/>
    </source>
</evidence>
<dbReference type="NCBIfam" id="TIGR02581">
    <property type="entry name" value="cas_cyan_RAMP"/>
    <property type="match status" value="1"/>
</dbReference>